<reference evidence="9 10" key="1">
    <citation type="journal article" date="2015" name="Genome Announc.">
        <title>Draft Genome Sequence of Filamentous Marine Cyanobacterium Lyngbya confervoides Strain BDU141951.</title>
        <authorList>
            <person name="Chandrababunaidu M.M."/>
            <person name="Sen D."/>
            <person name="Tripathy S."/>
        </authorList>
    </citation>
    <scope>NUCLEOTIDE SEQUENCE [LARGE SCALE GENOMIC DNA]</scope>
    <source>
        <strain evidence="9 10">BDU141951</strain>
    </source>
</reference>
<dbReference type="RefSeq" id="WP_166283628.1">
    <property type="nucleotide sequence ID" value="NZ_JTHE03000119.1"/>
</dbReference>
<keyword evidence="4 7" id="KW-0812">Transmembrane</keyword>
<keyword evidence="5 8" id="KW-1133">Transmembrane helix</keyword>
<evidence type="ECO:0000256" key="8">
    <source>
        <dbReference type="SAM" id="Phobius"/>
    </source>
</evidence>
<feature type="transmembrane region" description="Helical" evidence="8">
    <location>
        <begin position="16"/>
        <end position="37"/>
    </location>
</feature>
<dbReference type="PANTHER" id="PTHR30558:SF3">
    <property type="entry name" value="BIOPOLYMER TRANSPORT PROTEIN EXBD-RELATED"/>
    <property type="match status" value="1"/>
</dbReference>
<evidence type="ECO:0000313" key="9">
    <source>
        <dbReference type="EMBL" id="MCM1985264.1"/>
    </source>
</evidence>
<dbReference type="Proteomes" id="UP000031561">
    <property type="component" value="Unassembled WGS sequence"/>
</dbReference>
<keyword evidence="6 8" id="KW-0472">Membrane</keyword>
<keyword evidence="3" id="KW-1003">Cell membrane</keyword>
<evidence type="ECO:0000256" key="4">
    <source>
        <dbReference type="ARBA" id="ARBA00022692"/>
    </source>
</evidence>
<dbReference type="GO" id="GO:0015031">
    <property type="term" value="P:protein transport"/>
    <property type="evidence" value="ECO:0007669"/>
    <property type="project" value="UniProtKB-KW"/>
</dbReference>
<evidence type="ECO:0000313" key="10">
    <source>
        <dbReference type="Proteomes" id="UP000031561"/>
    </source>
</evidence>
<evidence type="ECO:0000256" key="3">
    <source>
        <dbReference type="ARBA" id="ARBA00022475"/>
    </source>
</evidence>
<accession>A0ABD4TA72</accession>
<comment type="caution">
    <text evidence="9">The sequence shown here is derived from an EMBL/GenBank/DDBJ whole genome shotgun (WGS) entry which is preliminary data.</text>
</comment>
<protein>
    <submittedName>
        <fullName evidence="9">Biopolymer transporter ExbD</fullName>
    </submittedName>
</protein>
<evidence type="ECO:0000256" key="2">
    <source>
        <dbReference type="ARBA" id="ARBA00005811"/>
    </source>
</evidence>
<proteinExistence type="inferred from homology"/>
<comment type="subcellular location">
    <subcellularLocation>
        <location evidence="1">Cell membrane</location>
        <topology evidence="1">Single-pass membrane protein</topology>
    </subcellularLocation>
    <subcellularLocation>
        <location evidence="7">Cell membrane</location>
        <topology evidence="7">Single-pass type II membrane protein</topology>
    </subcellularLocation>
</comment>
<keyword evidence="7" id="KW-0813">Transport</keyword>
<dbReference type="EMBL" id="JTHE03000119">
    <property type="protein sequence ID" value="MCM1985264.1"/>
    <property type="molecule type" value="Genomic_DNA"/>
</dbReference>
<name>A0ABD4TA72_9CYAN</name>
<dbReference type="Gene3D" id="3.30.420.270">
    <property type="match status" value="1"/>
</dbReference>
<dbReference type="PANTHER" id="PTHR30558">
    <property type="entry name" value="EXBD MEMBRANE COMPONENT OF PMF-DRIVEN MACROMOLECULE IMPORT SYSTEM"/>
    <property type="match status" value="1"/>
</dbReference>
<evidence type="ECO:0000256" key="5">
    <source>
        <dbReference type="ARBA" id="ARBA00022989"/>
    </source>
</evidence>
<dbReference type="GO" id="GO:0005886">
    <property type="term" value="C:plasma membrane"/>
    <property type="evidence" value="ECO:0007669"/>
    <property type="project" value="UniProtKB-SubCell"/>
</dbReference>
<organism evidence="9 10">
    <name type="scientific">Lyngbya confervoides BDU141951</name>
    <dbReference type="NCBI Taxonomy" id="1574623"/>
    <lineage>
        <taxon>Bacteria</taxon>
        <taxon>Bacillati</taxon>
        <taxon>Cyanobacteriota</taxon>
        <taxon>Cyanophyceae</taxon>
        <taxon>Oscillatoriophycideae</taxon>
        <taxon>Oscillatoriales</taxon>
        <taxon>Microcoleaceae</taxon>
        <taxon>Lyngbya</taxon>
    </lineage>
</organism>
<geneLocation type="plasmid" evidence="9">
    <name>unnamed9</name>
</geneLocation>
<dbReference type="Pfam" id="PF02472">
    <property type="entry name" value="ExbD"/>
    <property type="match status" value="1"/>
</dbReference>
<gene>
    <name evidence="9" type="ORF">QQ91_0020830</name>
</gene>
<evidence type="ECO:0000256" key="1">
    <source>
        <dbReference type="ARBA" id="ARBA00004162"/>
    </source>
</evidence>
<dbReference type="AlphaFoldDB" id="A0ABD4TA72"/>
<sequence length="146" mass="16536">MKFRTVRESVIPEADLIPMLNVMLGVLAFFVILSMTLTTQKVIKLQLPPEVDAEQPYDFSEIDTSRPLLVELDLEGNLVIEQSTLTEDLLKDQVTYFLVNNSEDSVFFKPDPQVSFEKILQTLALLKQIGNDRISLVIDELPQADP</sequence>
<keyword evidence="10" id="KW-1185">Reference proteome</keyword>
<keyword evidence="9" id="KW-0614">Plasmid</keyword>
<dbReference type="InterPro" id="IPR003400">
    <property type="entry name" value="ExbD"/>
</dbReference>
<comment type="similarity">
    <text evidence="2 7">Belongs to the ExbD/TolR family.</text>
</comment>
<keyword evidence="7" id="KW-0653">Protein transport</keyword>
<evidence type="ECO:0000256" key="7">
    <source>
        <dbReference type="RuleBase" id="RU003879"/>
    </source>
</evidence>
<evidence type="ECO:0000256" key="6">
    <source>
        <dbReference type="ARBA" id="ARBA00023136"/>
    </source>
</evidence>